<proteinExistence type="predicted"/>
<protein>
    <submittedName>
        <fullName evidence="1">Uncharacterized protein</fullName>
    </submittedName>
</protein>
<feature type="non-terminal residue" evidence="1">
    <location>
        <position position="41"/>
    </location>
</feature>
<reference evidence="1" key="1">
    <citation type="journal article" date="2014" name="Front. Microbiol.">
        <title>High frequency of phylogenetically diverse reductive dehalogenase-homologous genes in deep subseafloor sedimentary metagenomes.</title>
        <authorList>
            <person name="Kawai M."/>
            <person name="Futagami T."/>
            <person name="Toyoda A."/>
            <person name="Takaki Y."/>
            <person name="Nishi S."/>
            <person name="Hori S."/>
            <person name="Arai W."/>
            <person name="Tsubouchi T."/>
            <person name="Morono Y."/>
            <person name="Uchiyama I."/>
            <person name="Ito T."/>
            <person name="Fujiyama A."/>
            <person name="Inagaki F."/>
            <person name="Takami H."/>
        </authorList>
    </citation>
    <scope>NUCLEOTIDE SEQUENCE</scope>
    <source>
        <strain evidence="1">Expedition CK06-06</strain>
    </source>
</reference>
<sequence length="41" mass="4701">MKSQVFFIPATREDGNEVLAEKAEKIFLKSGLRSQIEKKSF</sequence>
<accession>X1F9E6</accession>
<gene>
    <name evidence="1" type="ORF">S03H2_16553</name>
</gene>
<organism evidence="1">
    <name type="scientific">marine sediment metagenome</name>
    <dbReference type="NCBI Taxonomy" id="412755"/>
    <lineage>
        <taxon>unclassified sequences</taxon>
        <taxon>metagenomes</taxon>
        <taxon>ecological metagenomes</taxon>
    </lineage>
</organism>
<dbReference type="AlphaFoldDB" id="X1F9E6"/>
<evidence type="ECO:0000313" key="1">
    <source>
        <dbReference type="EMBL" id="GAH41577.1"/>
    </source>
</evidence>
<name>X1F9E6_9ZZZZ</name>
<comment type="caution">
    <text evidence="1">The sequence shown here is derived from an EMBL/GenBank/DDBJ whole genome shotgun (WGS) entry which is preliminary data.</text>
</comment>
<dbReference type="EMBL" id="BARU01008462">
    <property type="protein sequence ID" value="GAH41577.1"/>
    <property type="molecule type" value="Genomic_DNA"/>
</dbReference>